<dbReference type="SUPFAM" id="SSF53335">
    <property type="entry name" value="S-adenosyl-L-methionine-dependent methyltransferases"/>
    <property type="match status" value="1"/>
</dbReference>
<evidence type="ECO:0000259" key="3">
    <source>
        <dbReference type="Pfam" id="PF08241"/>
    </source>
</evidence>
<dbReference type="InterPro" id="IPR013216">
    <property type="entry name" value="Methyltransf_11"/>
</dbReference>
<proteinExistence type="inferred from homology"/>
<name>A0A9P8CWG0_MORAP</name>
<comment type="similarity">
    <text evidence="2">Belongs to the class I-like SAM-binding methyltransferase superfamily. Erg6/SMT family.</text>
</comment>
<accession>A0A9P8CWG0</accession>
<evidence type="ECO:0000256" key="1">
    <source>
        <dbReference type="ARBA" id="ARBA00022679"/>
    </source>
</evidence>
<dbReference type="PANTHER" id="PTHR44068:SF1">
    <property type="entry name" value="HYPOTHETICAL LOC100005854"/>
    <property type="match status" value="1"/>
</dbReference>
<evidence type="ECO:0000313" key="4">
    <source>
        <dbReference type="EMBL" id="KAG9322117.1"/>
    </source>
</evidence>
<organism evidence="4 5">
    <name type="scientific">Mortierella alpina</name>
    <name type="common">Oleaginous fungus</name>
    <name type="synonym">Mortierella renispora</name>
    <dbReference type="NCBI Taxonomy" id="64518"/>
    <lineage>
        <taxon>Eukaryota</taxon>
        <taxon>Fungi</taxon>
        <taxon>Fungi incertae sedis</taxon>
        <taxon>Mucoromycota</taxon>
        <taxon>Mortierellomycotina</taxon>
        <taxon>Mortierellomycetes</taxon>
        <taxon>Mortierellales</taxon>
        <taxon>Mortierellaceae</taxon>
        <taxon>Mortierella</taxon>
    </lineage>
</organism>
<evidence type="ECO:0000313" key="5">
    <source>
        <dbReference type="Proteomes" id="UP000717515"/>
    </source>
</evidence>
<dbReference type="Pfam" id="PF08241">
    <property type="entry name" value="Methyltransf_11"/>
    <property type="match status" value="1"/>
</dbReference>
<dbReference type="Gene3D" id="3.40.50.150">
    <property type="entry name" value="Vaccinia Virus protein VP39"/>
    <property type="match status" value="1"/>
</dbReference>
<protein>
    <recommendedName>
        <fullName evidence="3">Methyltransferase type 11 domain-containing protein</fullName>
    </recommendedName>
</protein>
<dbReference type="Proteomes" id="UP000717515">
    <property type="component" value="Unassembled WGS sequence"/>
</dbReference>
<evidence type="ECO:0000256" key="2">
    <source>
        <dbReference type="ARBA" id="ARBA00038188"/>
    </source>
</evidence>
<comment type="caution">
    <text evidence="4">The sequence shown here is derived from an EMBL/GenBank/DDBJ whole genome shotgun (WGS) entry which is preliminary data.</text>
</comment>
<dbReference type="PANTHER" id="PTHR44068">
    <property type="entry name" value="ZGC:194242"/>
    <property type="match status" value="1"/>
</dbReference>
<gene>
    <name evidence="4" type="ORF">KVV02_001009</name>
</gene>
<feature type="domain" description="Methyltransferase type 11" evidence="3">
    <location>
        <begin position="31"/>
        <end position="99"/>
    </location>
</feature>
<dbReference type="GO" id="GO:0005783">
    <property type="term" value="C:endoplasmic reticulum"/>
    <property type="evidence" value="ECO:0007669"/>
    <property type="project" value="TreeGrafter"/>
</dbReference>
<keyword evidence="1" id="KW-0808">Transferase</keyword>
<dbReference type="GO" id="GO:0003838">
    <property type="term" value="F:sterol 24-C-methyltransferase activity"/>
    <property type="evidence" value="ECO:0007669"/>
    <property type="project" value="TreeGrafter"/>
</dbReference>
<reference evidence="4" key="1">
    <citation type="submission" date="2021-07" db="EMBL/GenBank/DDBJ databases">
        <title>Draft genome of Mortierella alpina, strain LL118, isolated from an aspen leaf litter sample.</title>
        <authorList>
            <person name="Yang S."/>
            <person name="Vinatzer B.A."/>
        </authorList>
    </citation>
    <scope>NUCLEOTIDE SEQUENCE</scope>
    <source>
        <strain evidence="4">LL118</strain>
    </source>
</reference>
<dbReference type="GO" id="GO:0016126">
    <property type="term" value="P:sterol biosynthetic process"/>
    <property type="evidence" value="ECO:0007669"/>
    <property type="project" value="TreeGrafter"/>
</dbReference>
<sequence length="105" mass="11718">MENPCPKSWHAMSTTWQRVQVFKLATVFSSGRGVGGPPRQIAHFGAHITGLNINDYQISGARRYTIVYGLQSKQDFVKGDFMNILLESSTFDACYAIEAAPLHRL</sequence>
<dbReference type="InterPro" id="IPR029063">
    <property type="entry name" value="SAM-dependent_MTases_sf"/>
</dbReference>
<dbReference type="InterPro" id="IPR050447">
    <property type="entry name" value="Erg6_SMT_methyltransf"/>
</dbReference>
<dbReference type="EMBL" id="JAIFTL010000165">
    <property type="protein sequence ID" value="KAG9322117.1"/>
    <property type="molecule type" value="Genomic_DNA"/>
</dbReference>
<dbReference type="AlphaFoldDB" id="A0A9P8CWG0"/>